<feature type="signal peptide" evidence="1">
    <location>
        <begin position="1"/>
        <end position="24"/>
    </location>
</feature>
<dbReference type="Proteomes" id="UP000315647">
    <property type="component" value="Chromosome"/>
</dbReference>
<dbReference type="RefSeq" id="WP_145450072.1">
    <property type="nucleotide sequence ID" value="NZ_CP037421.1"/>
</dbReference>
<accession>A0A517Q7I6</accession>
<name>A0A517Q7I6_9PLAN</name>
<dbReference type="SUPFAM" id="SSF49464">
    <property type="entry name" value="Carboxypeptidase regulatory domain-like"/>
    <property type="match status" value="1"/>
</dbReference>
<dbReference type="EMBL" id="CP037421">
    <property type="protein sequence ID" value="QDT27583.1"/>
    <property type="molecule type" value="Genomic_DNA"/>
</dbReference>
<keyword evidence="1" id="KW-0732">Signal</keyword>
<evidence type="ECO:0000256" key="1">
    <source>
        <dbReference type="SAM" id="SignalP"/>
    </source>
</evidence>
<protein>
    <recommendedName>
        <fullName evidence="4">Carboxypeptidase regulatory-like domain-containing protein</fullName>
    </recommendedName>
</protein>
<gene>
    <name evidence="2" type="ORF">Enr10x_29010</name>
</gene>
<sequence precursor="true">MNMHEHSFGIRRPLCLTVFCFLLAATLQGCLPGDGASSFSGQVLDEQNQPVIDADVTISDAPSNKNQLLMSPWKLKTHAEGKFQITSAHAPAEGGLILEVKKEGYEPYQKQYAAGSVYANLIINLKPKDESEPKVPEQ</sequence>
<evidence type="ECO:0008006" key="4">
    <source>
        <dbReference type="Google" id="ProtNLM"/>
    </source>
</evidence>
<keyword evidence="3" id="KW-1185">Reference proteome</keyword>
<evidence type="ECO:0000313" key="3">
    <source>
        <dbReference type="Proteomes" id="UP000315647"/>
    </source>
</evidence>
<dbReference type="AlphaFoldDB" id="A0A517Q7I6"/>
<reference evidence="2 3" key="1">
    <citation type="submission" date="2019-03" db="EMBL/GenBank/DDBJ databases">
        <title>Deep-cultivation of Planctomycetes and their phenomic and genomic characterization uncovers novel biology.</title>
        <authorList>
            <person name="Wiegand S."/>
            <person name="Jogler M."/>
            <person name="Boedeker C."/>
            <person name="Pinto D."/>
            <person name="Vollmers J."/>
            <person name="Rivas-Marin E."/>
            <person name="Kohn T."/>
            <person name="Peeters S.H."/>
            <person name="Heuer A."/>
            <person name="Rast P."/>
            <person name="Oberbeckmann S."/>
            <person name="Bunk B."/>
            <person name="Jeske O."/>
            <person name="Meyerdierks A."/>
            <person name="Storesund J.E."/>
            <person name="Kallscheuer N."/>
            <person name="Luecker S."/>
            <person name="Lage O.M."/>
            <person name="Pohl T."/>
            <person name="Merkel B.J."/>
            <person name="Hornburger P."/>
            <person name="Mueller R.-W."/>
            <person name="Bruemmer F."/>
            <person name="Labrenz M."/>
            <person name="Spormann A.M."/>
            <person name="Op den Camp H."/>
            <person name="Overmann J."/>
            <person name="Amann R."/>
            <person name="Jetten M.S.M."/>
            <person name="Mascher T."/>
            <person name="Medema M.H."/>
            <person name="Devos D.P."/>
            <person name="Kaster A.-K."/>
            <person name="Ovreas L."/>
            <person name="Rohde M."/>
            <person name="Galperin M.Y."/>
            <person name="Jogler C."/>
        </authorList>
    </citation>
    <scope>NUCLEOTIDE SEQUENCE [LARGE SCALE GENOMIC DNA]</scope>
    <source>
        <strain evidence="2 3">Enr10</strain>
    </source>
</reference>
<feature type="chain" id="PRO_5021792564" description="Carboxypeptidase regulatory-like domain-containing protein" evidence="1">
    <location>
        <begin position="25"/>
        <end position="138"/>
    </location>
</feature>
<dbReference type="InterPro" id="IPR008969">
    <property type="entry name" value="CarboxyPept-like_regulatory"/>
</dbReference>
<evidence type="ECO:0000313" key="2">
    <source>
        <dbReference type="EMBL" id="QDT27583.1"/>
    </source>
</evidence>
<dbReference type="Gene3D" id="2.60.40.1120">
    <property type="entry name" value="Carboxypeptidase-like, regulatory domain"/>
    <property type="match status" value="1"/>
</dbReference>
<proteinExistence type="predicted"/>
<organism evidence="2 3">
    <name type="scientific">Gimesia panareensis</name>
    <dbReference type="NCBI Taxonomy" id="2527978"/>
    <lineage>
        <taxon>Bacteria</taxon>
        <taxon>Pseudomonadati</taxon>
        <taxon>Planctomycetota</taxon>
        <taxon>Planctomycetia</taxon>
        <taxon>Planctomycetales</taxon>
        <taxon>Planctomycetaceae</taxon>
        <taxon>Gimesia</taxon>
    </lineage>
</organism>